<feature type="transmembrane region" description="Helical" evidence="1">
    <location>
        <begin position="33"/>
        <end position="50"/>
    </location>
</feature>
<feature type="transmembrane region" description="Helical" evidence="1">
    <location>
        <begin position="6"/>
        <end position="26"/>
    </location>
</feature>
<dbReference type="Proteomes" id="UP000236655">
    <property type="component" value="Chromosome"/>
</dbReference>
<keyword evidence="1" id="KW-0472">Membrane</keyword>
<organism evidence="2 3">
    <name type="scientific">Aquella oligotrophica</name>
    <dbReference type="NCBI Taxonomy" id="2067065"/>
    <lineage>
        <taxon>Bacteria</taxon>
        <taxon>Pseudomonadati</taxon>
        <taxon>Pseudomonadota</taxon>
        <taxon>Betaproteobacteria</taxon>
        <taxon>Neisseriales</taxon>
        <taxon>Neisseriaceae</taxon>
        <taxon>Aquella</taxon>
    </lineage>
</organism>
<keyword evidence="1" id="KW-0812">Transmembrane</keyword>
<accession>A0A2I7N793</accession>
<proteinExistence type="predicted"/>
<evidence type="ECO:0000313" key="2">
    <source>
        <dbReference type="EMBL" id="AUR52343.1"/>
    </source>
</evidence>
<dbReference type="EMBL" id="CP024847">
    <property type="protein sequence ID" value="AUR52343.1"/>
    <property type="molecule type" value="Genomic_DNA"/>
</dbReference>
<keyword evidence="1" id="KW-1133">Transmembrane helix</keyword>
<dbReference type="AlphaFoldDB" id="A0A2I7N793"/>
<protein>
    <submittedName>
        <fullName evidence="2">Uncharacterized protein</fullName>
    </submittedName>
</protein>
<keyword evidence="3" id="KW-1185">Reference proteome</keyword>
<name>A0A2I7N793_9NEIS</name>
<evidence type="ECO:0000313" key="3">
    <source>
        <dbReference type="Proteomes" id="UP000236655"/>
    </source>
</evidence>
<evidence type="ECO:0000256" key="1">
    <source>
        <dbReference type="SAM" id="Phobius"/>
    </source>
</evidence>
<gene>
    <name evidence="2" type="ORF">CUN60_08550</name>
</gene>
<dbReference type="KEGG" id="nba:CUN60_08550"/>
<sequence length="92" mass="10557">MVNFIGFYFTLQLAIIRFSLFCGQAMKKNRKRIIILFTMTVLGFTAFFSGCYRCILSELLQVTADVSESITNIIQILLLRKRLISKSPNKVV</sequence>
<reference evidence="3" key="1">
    <citation type="submission" date="2017-11" db="EMBL/GenBank/DDBJ databases">
        <authorList>
            <person name="Chan K.G."/>
            <person name="Lee L.S."/>
        </authorList>
    </citation>
    <scope>NUCLEOTIDE SEQUENCE [LARGE SCALE GENOMIC DNA]</scope>
    <source>
        <strain evidence="3">DSM 100970</strain>
    </source>
</reference>